<organism evidence="2 3">
    <name type="scientific">Tolypocladium ophioglossoides (strain CBS 100239)</name>
    <name type="common">Snaketongue truffleclub</name>
    <name type="synonym">Elaphocordyceps ophioglossoides</name>
    <dbReference type="NCBI Taxonomy" id="1163406"/>
    <lineage>
        <taxon>Eukaryota</taxon>
        <taxon>Fungi</taxon>
        <taxon>Dikarya</taxon>
        <taxon>Ascomycota</taxon>
        <taxon>Pezizomycotina</taxon>
        <taxon>Sordariomycetes</taxon>
        <taxon>Hypocreomycetidae</taxon>
        <taxon>Hypocreales</taxon>
        <taxon>Ophiocordycipitaceae</taxon>
        <taxon>Tolypocladium</taxon>
    </lineage>
</organism>
<name>A0A0L0NLS1_TOLOC</name>
<feature type="compositionally biased region" description="Polar residues" evidence="1">
    <location>
        <begin position="89"/>
        <end position="98"/>
    </location>
</feature>
<proteinExistence type="predicted"/>
<protein>
    <submittedName>
        <fullName evidence="2">Uncharacterized protein</fullName>
    </submittedName>
</protein>
<dbReference type="AlphaFoldDB" id="A0A0L0NLS1"/>
<sequence length="195" mass="21560">MASRKPDLRVSTPEKHQADTDSQRPRNTKRSPCSPRSPRSPRFREDFNAPFSEALLNASHTTFTTDMSGSFPSTQSYNSADGDSKRHTTVGTTHKTQVQPPPPLQARSNSWTSSESTRRSSVNDRIREWAKKSFTFARKGSGQSGDGNLGHHHGPRVSKPVIVNPPSENTNSDACESPDKYRQSVVAVTEVKNPK</sequence>
<feature type="region of interest" description="Disordered" evidence="1">
    <location>
        <begin position="1"/>
        <end position="49"/>
    </location>
</feature>
<evidence type="ECO:0000313" key="2">
    <source>
        <dbReference type="EMBL" id="KND95072.1"/>
    </source>
</evidence>
<gene>
    <name evidence="2" type="ORF">TOPH_00330</name>
</gene>
<feature type="compositionally biased region" description="Polar residues" evidence="1">
    <location>
        <begin position="63"/>
        <end position="81"/>
    </location>
</feature>
<dbReference type="EMBL" id="LFRF01000001">
    <property type="protein sequence ID" value="KND95072.1"/>
    <property type="molecule type" value="Genomic_DNA"/>
</dbReference>
<dbReference type="Proteomes" id="UP000036947">
    <property type="component" value="Unassembled WGS sequence"/>
</dbReference>
<evidence type="ECO:0000313" key="3">
    <source>
        <dbReference type="Proteomes" id="UP000036947"/>
    </source>
</evidence>
<accession>A0A0L0NLS1</accession>
<evidence type="ECO:0000256" key="1">
    <source>
        <dbReference type="SAM" id="MobiDB-lite"/>
    </source>
</evidence>
<dbReference type="OrthoDB" id="4939977at2759"/>
<feature type="compositionally biased region" description="Basic and acidic residues" evidence="1">
    <location>
        <begin position="1"/>
        <end position="24"/>
    </location>
</feature>
<feature type="region of interest" description="Disordered" evidence="1">
    <location>
        <begin position="63"/>
        <end position="182"/>
    </location>
</feature>
<comment type="caution">
    <text evidence="2">The sequence shown here is derived from an EMBL/GenBank/DDBJ whole genome shotgun (WGS) entry which is preliminary data.</text>
</comment>
<feature type="compositionally biased region" description="Basic and acidic residues" evidence="1">
    <location>
        <begin position="116"/>
        <end position="131"/>
    </location>
</feature>
<keyword evidence="3" id="KW-1185">Reference proteome</keyword>
<reference evidence="2 3" key="1">
    <citation type="journal article" date="2015" name="BMC Genomics">
        <title>The genome of the truffle-parasite Tolypocladium ophioglossoides and the evolution of antifungal peptaibiotics.</title>
        <authorList>
            <person name="Quandt C.A."/>
            <person name="Bushley K.E."/>
            <person name="Spatafora J.W."/>
        </authorList>
    </citation>
    <scope>NUCLEOTIDE SEQUENCE [LARGE SCALE GENOMIC DNA]</scope>
    <source>
        <strain evidence="2 3">CBS 100239</strain>
    </source>
</reference>